<organism evidence="1 2">
    <name type="scientific">Gossypium stocksii</name>
    <dbReference type="NCBI Taxonomy" id="47602"/>
    <lineage>
        <taxon>Eukaryota</taxon>
        <taxon>Viridiplantae</taxon>
        <taxon>Streptophyta</taxon>
        <taxon>Embryophyta</taxon>
        <taxon>Tracheophyta</taxon>
        <taxon>Spermatophyta</taxon>
        <taxon>Magnoliopsida</taxon>
        <taxon>eudicotyledons</taxon>
        <taxon>Gunneridae</taxon>
        <taxon>Pentapetalae</taxon>
        <taxon>rosids</taxon>
        <taxon>malvids</taxon>
        <taxon>Malvales</taxon>
        <taxon>Malvaceae</taxon>
        <taxon>Malvoideae</taxon>
        <taxon>Gossypium</taxon>
    </lineage>
</organism>
<dbReference type="EMBL" id="JAIQCV010000002">
    <property type="protein sequence ID" value="KAH1121790.1"/>
    <property type="molecule type" value="Genomic_DNA"/>
</dbReference>
<keyword evidence="2" id="KW-1185">Reference proteome</keyword>
<dbReference type="Proteomes" id="UP000828251">
    <property type="component" value="Unassembled WGS sequence"/>
</dbReference>
<gene>
    <name evidence="1" type="ORF">J1N35_004950</name>
</gene>
<evidence type="ECO:0008006" key="3">
    <source>
        <dbReference type="Google" id="ProtNLM"/>
    </source>
</evidence>
<sequence>MLATVGIDTNSDIYFIAYVVIESENEASWCWFLELLLLDLEIVKSYQISFMFNKQKKVSFKTKAFKYLLWKAARLSTQRDFDDAMAELKNTNEDAYDWLKGKNLAHWSRSHFSLKSKSNMLVNNLCECFNKMIFEVRRKPILTMIETIRTKIMLLIVNKKEEAENFKRNLCPKIKKKLATNIKDLISFKRRSSLVAIHPFRFLGSQDTQLVLVTNTCCQLIKKLP</sequence>
<evidence type="ECO:0000313" key="1">
    <source>
        <dbReference type="EMBL" id="KAH1121790.1"/>
    </source>
</evidence>
<name>A0A9D4AIT6_9ROSI</name>
<accession>A0A9D4AIT6</accession>
<evidence type="ECO:0000313" key="2">
    <source>
        <dbReference type="Proteomes" id="UP000828251"/>
    </source>
</evidence>
<dbReference type="OrthoDB" id="1937322at2759"/>
<dbReference type="PANTHER" id="PTHR31973:SF187">
    <property type="entry name" value="MUTATOR TRANSPOSASE MUDRA PROTEIN"/>
    <property type="match status" value="1"/>
</dbReference>
<protein>
    <recommendedName>
        <fullName evidence="3">MULE transposase domain-containing protein</fullName>
    </recommendedName>
</protein>
<comment type="caution">
    <text evidence="1">The sequence shown here is derived from an EMBL/GenBank/DDBJ whole genome shotgun (WGS) entry which is preliminary data.</text>
</comment>
<dbReference type="PANTHER" id="PTHR31973">
    <property type="entry name" value="POLYPROTEIN, PUTATIVE-RELATED"/>
    <property type="match status" value="1"/>
</dbReference>
<proteinExistence type="predicted"/>
<reference evidence="1 2" key="1">
    <citation type="journal article" date="2021" name="Plant Biotechnol. J.">
        <title>Multi-omics assisted identification of the key and species-specific regulatory components of drought-tolerant mechanisms in Gossypium stocksii.</title>
        <authorList>
            <person name="Yu D."/>
            <person name="Ke L."/>
            <person name="Zhang D."/>
            <person name="Wu Y."/>
            <person name="Sun Y."/>
            <person name="Mei J."/>
            <person name="Sun J."/>
            <person name="Sun Y."/>
        </authorList>
    </citation>
    <scope>NUCLEOTIDE SEQUENCE [LARGE SCALE GENOMIC DNA]</scope>
    <source>
        <strain evidence="2">cv. E1</strain>
        <tissue evidence="1">Leaf</tissue>
    </source>
</reference>
<dbReference type="AlphaFoldDB" id="A0A9D4AIT6"/>